<evidence type="ECO:0000313" key="1">
    <source>
        <dbReference type="EMBL" id="NML46500.1"/>
    </source>
</evidence>
<reference evidence="1 2" key="1">
    <citation type="submission" date="2020-04" db="EMBL/GenBank/DDBJ databases">
        <title>Ramlibacter sp. G-1-2-2 isolated from soil.</title>
        <authorList>
            <person name="Dahal R.H."/>
        </authorList>
    </citation>
    <scope>NUCLEOTIDE SEQUENCE [LARGE SCALE GENOMIC DNA]</scope>
    <source>
        <strain evidence="1 2">G-1-2-2</strain>
    </source>
</reference>
<proteinExistence type="predicted"/>
<dbReference type="AlphaFoldDB" id="A0A848HAL3"/>
<gene>
    <name evidence="1" type="ORF">HHL11_22330</name>
</gene>
<dbReference type="RefSeq" id="WP_169420761.1">
    <property type="nucleotide sequence ID" value="NZ_JABBFX010000002.1"/>
</dbReference>
<dbReference type="InterPro" id="IPR022037">
    <property type="entry name" value="DUF3606"/>
</dbReference>
<evidence type="ECO:0000313" key="2">
    <source>
        <dbReference type="Proteomes" id="UP000541185"/>
    </source>
</evidence>
<accession>A0A848HAL3</accession>
<comment type="caution">
    <text evidence="1">The sequence shown here is derived from an EMBL/GenBank/DDBJ whole genome shotgun (WGS) entry which is preliminary data.</text>
</comment>
<sequence>MDNSSVTSSDTRRIDLTKQVDQQFWCRLFDVSLDELRMAVKHAGHRMEDVQRYIRSQRDGQK</sequence>
<name>A0A848HAL3_9BURK</name>
<protein>
    <submittedName>
        <fullName evidence="1">DUF3606 domain-containing protein</fullName>
    </submittedName>
</protein>
<keyword evidence="2" id="KW-1185">Reference proteome</keyword>
<dbReference type="Proteomes" id="UP000541185">
    <property type="component" value="Unassembled WGS sequence"/>
</dbReference>
<organism evidence="1 2">
    <name type="scientific">Ramlibacter agri</name>
    <dbReference type="NCBI Taxonomy" id="2728837"/>
    <lineage>
        <taxon>Bacteria</taxon>
        <taxon>Pseudomonadati</taxon>
        <taxon>Pseudomonadota</taxon>
        <taxon>Betaproteobacteria</taxon>
        <taxon>Burkholderiales</taxon>
        <taxon>Comamonadaceae</taxon>
        <taxon>Ramlibacter</taxon>
    </lineage>
</organism>
<dbReference type="Pfam" id="PF12244">
    <property type="entry name" value="DUF3606"/>
    <property type="match status" value="1"/>
</dbReference>
<dbReference type="EMBL" id="JABBFX010000002">
    <property type="protein sequence ID" value="NML46500.1"/>
    <property type="molecule type" value="Genomic_DNA"/>
</dbReference>